<evidence type="ECO:0000313" key="3">
    <source>
        <dbReference type="Proteomes" id="UP000319555"/>
    </source>
</evidence>
<reference evidence="2 3" key="1">
    <citation type="submission" date="2017-05" db="EMBL/GenBank/DDBJ databases">
        <authorList>
            <person name="Varghese N."/>
            <person name="Submissions S."/>
        </authorList>
    </citation>
    <scope>NUCLEOTIDE SEQUENCE [LARGE SCALE GENOMIC DNA]</scope>
    <source>
        <strain evidence="2 3">DSM 28009</strain>
    </source>
</reference>
<feature type="transmembrane region" description="Helical" evidence="1">
    <location>
        <begin position="12"/>
        <end position="31"/>
    </location>
</feature>
<dbReference type="AlphaFoldDB" id="A0A521DP32"/>
<sequence length="54" mass="6148">MHQVEENPRFRRAMYLMILVLLVGYIGFKAWHLSMAFEAWEGQAIAKAVPGAAK</sequence>
<accession>A0A521DP32</accession>
<organism evidence="2 3">
    <name type="scientific">Ruegeria faecimaris</name>
    <dbReference type="NCBI Taxonomy" id="686389"/>
    <lineage>
        <taxon>Bacteria</taxon>
        <taxon>Pseudomonadati</taxon>
        <taxon>Pseudomonadota</taxon>
        <taxon>Alphaproteobacteria</taxon>
        <taxon>Rhodobacterales</taxon>
        <taxon>Roseobacteraceae</taxon>
        <taxon>Ruegeria</taxon>
    </lineage>
</organism>
<gene>
    <name evidence="2" type="ORF">SAMN06265380_10727</name>
</gene>
<protein>
    <submittedName>
        <fullName evidence="2">Uncharacterized protein</fullName>
    </submittedName>
</protein>
<evidence type="ECO:0000256" key="1">
    <source>
        <dbReference type="SAM" id="Phobius"/>
    </source>
</evidence>
<evidence type="ECO:0000313" key="2">
    <source>
        <dbReference type="EMBL" id="SMO73378.1"/>
    </source>
</evidence>
<dbReference type="EMBL" id="FXTE01000007">
    <property type="protein sequence ID" value="SMO73378.1"/>
    <property type="molecule type" value="Genomic_DNA"/>
</dbReference>
<keyword evidence="1" id="KW-0812">Transmembrane</keyword>
<keyword evidence="1" id="KW-0472">Membrane</keyword>
<keyword evidence="1" id="KW-1133">Transmembrane helix</keyword>
<keyword evidence="3" id="KW-1185">Reference proteome</keyword>
<dbReference type="Proteomes" id="UP000319555">
    <property type="component" value="Unassembled WGS sequence"/>
</dbReference>
<name>A0A521DP32_9RHOB</name>
<proteinExistence type="predicted"/>